<evidence type="ECO:0000313" key="4">
    <source>
        <dbReference type="EMBL" id="CAH1986956.1"/>
    </source>
</evidence>
<dbReference type="AlphaFoldDB" id="A0A9P0PK09"/>
<organism evidence="4 5">
    <name type="scientific">Acanthoscelides obtectus</name>
    <name type="common">Bean weevil</name>
    <name type="synonym">Bruchus obtectus</name>
    <dbReference type="NCBI Taxonomy" id="200917"/>
    <lineage>
        <taxon>Eukaryota</taxon>
        <taxon>Metazoa</taxon>
        <taxon>Ecdysozoa</taxon>
        <taxon>Arthropoda</taxon>
        <taxon>Hexapoda</taxon>
        <taxon>Insecta</taxon>
        <taxon>Pterygota</taxon>
        <taxon>Neoptera</taxon>
        <taxon>Endopterygota</taxon>
        <taxon>Coleoptera</taxon>
        <taxon>Polyphaga</taxon>
        <taxon>Cucujiformia</taxon>
        <taxon>Chrysomeloidea</taxon>
        <taxon>Chrysomelidae</taxon>
        <taxon>Bruchinae</taxon>
        <taxon>Bruchini</taxon>
        <taxon>Acanthoscelides</taxon>
    </lineage>
</organism>
<dbReference type="InterPro" id="IPR027806">
    <property type="entry name" value="HARBI1_dom"/>
</dbReference>
<gene>
    <name evidence="4" type="ORF">ACAOBT_LOCUS17560</name>
</gene>
<evidence type="ECO:0000256" key="1">
    <source>
        <dbReference type="ARBA" id="ARBA00001968"/>
    </source>
</evidence>
<dbReference type="Pfam" id="PF13359">
    <property type="entry name" value="DDE_Tnp_4"/>
    <property type="match status" value="1"/>
</dbReference>
<keyword evidence="2" id="KW-0479">Metal-binding</keyword>
<dbReference type="GO" id="GO:0046872">
    <property type="term" value="F:metal ion binding"/>
    <property type="evidence" value="ECO:0007669"/>
    <property type="project" value="UniProtKB-KW"/>
</dbReference>
<dbReference type="Proteomes" id="UP001152888">
    <property type="component" value="Unassembled WGS sequence"/>
</dbReference>
<evidence type="ECO:0000259" key="3">
    <source>
        <dbReference type="Pfam" id="PF13359"/>
    </source>
</evidence>
<name>A0A9P0PK09_ACAOB</name>
<proteinExistence type="predicted"/>
<accession>A0A9P0PK09</accession>
<comment type="caution">
    <text evidence="4">The sequence shown here is derived from an EMBL/GenBank/DDBJ whole genome shotgun (WGS) entry which is preliminary data.</text>
</comment>
<dbReference type="OrthoDB" id="8193319at2759"/>
<dbReference type="EMBL" id="CAKOFQ010007008">
    <property type="protein sequence ID" value="CAH1986956.1"/>
    <property type="molecule type" value="Genomic_DNA"/>
</dbReference>
<keyword evidence="5" id="KW-1185">Reference proteome</keyword>
<reference evidence="4" key="1">
    <citation type="submission" date="2022-03" db="EMBL/GenBank/DDBJ databases">
        <authorList>
            <person name="Sayadi A."/>
        </authorList>
    </citation>
    <scope>NUCLEOTIDE SEQUENCE</scope>
</reference>
<sequence length="147" mass="17168">MKPYAGHQDRESRQRIFNYRLSRARRVVENVLGILASVFRVLRKSMLLEPSKAEKVVLACVFLHNYLRRNAQAKDMYTPPGSFDVEDFYTGTIIPGQWRTDRESIQSLLPLKNVARKSPHDAKEVRDEFSEYFISEIGQVSWELKYA</sequence>
<comment type="cofactor">
    <cofactor evidence="1">
        <name>a divalent metal cation</name>
        <dbReference type="ChEBI" id="CHEBI:60240"/>
    </cofactor>
</comment>
<evidence type="ECO:0000313" key="5">
    <source>
        <dbReference type="Proteomes" id="UP001152888"/>
    </source>
</evidence>
<feature type="domain" description="DDE Tnp4" evidence="3">
    <location>
        <begin position="6"/>
        <end position="65"/>
    </location>
</feature>
<evidence type="ECO:0000256" key="2">
    <source>
        <dbReference type="ARBA" id="ARBA00022723"/>
    </source>
</evidence>
<protein>
    <recommendedName>
        <fullName evidence="3">DDE Tnp4 domain-containing protein</fullName>
    </recommendedName>
</protein>